<proteinExistence type="predicted"/>
<evidence type="ECO:0000313" key="2">
    <source>
        <dbReference type="WBParaSite" id="nRc.2.0.1.t04658-RA"/>
    </source>
</evidence>
<name>A0A915HRV9_ROMCU</name>
<evidence type="ECO:0000313" key="1">
    <source>
        <dbReference type="Proteomes" id="UP000887565"/>
    </source>
</evidence>
<organism evidence="1 2">
    <name type="scientific">Romanomermis culicivorax</name>
    <name type="common">Nematode worm</name>
    <dbReference type="NCBI Taxonomy" id="13658"/>
    <lineage>
        <taxon>Eukaryota</taxon>
        <taxon>Metazoa</taxon>
        <taxon>Ecdysozoa</taxon>
        <taxon>Nematoda</taxon>
        <taxon>Enoplea</taxon>
        <taxon>Dorylaimia</taxon>
        <taxon>Mermithida</taxon>
        <taxon>Mermithoidea</taxon>
        <taxon>Mermithidae</taxon>
        <taxon>Romanomermis</taxon>
    </lineage>
</organism>
<dbReference type="AlphaFoldDB" id="A0A915HRV9"/>
<reference evidence="2" key="1">
    <citation type="submission" date="2022-11" db="UniProtKB">
        <authorList>
            <consortium name="WormBaseParasite"/>
        </authorList>
    </citation>
    <scope>IDENTIFICATION</scope>
</reference>
<dbReference type="WBParaSite" id="nRc.2.0.1.t04658-RA">
    <property type="protein sequence ID" value="nRc.2.0.1.t04658-RA"/>
    <property type="gene ID" value="nRc.2.0.1.g04658"/>
</dbReference>
<dbReference type="Proteomes" id="UP000887565">
    <property type="component" value="Unplaced"/>
</dbReference>
<sequence>MNNSNNNNIPQQRAILNRGFINTTSGKKEILIVPSSQIQLQTAVSSTSNVSAGPTVVAETSIYNTNGFSTNLQNEPRAPAVPKLTFNHPRLSGSYISPTVISGSMKRHPPLQYDLLQPNNK</sequence>
<keyword evidence="1" id="KW-1185">Reference proteome</keyword>
<protein>
    <submittedName>
        <fullName evidence="2">Uncharacterized protein</fullName>
    </submittedName>
</protein>
<accession>A0A915HRV9</accession>